<evidence type="ECO:0000256" key="4">
    <source>
        <dbReference type="ARBA" id="ARBA00022622"/>
    </source>
</evidence>
<dbReference type="EMBL" id="QSBY01000009">
    <property type="protein sequence ID" value="RHW70143.1"/>
    <property type="molecule type" value="Genomic_DNA"/>
</dbReference>
<feature type="domain" description="Trypanosome variant surface glycoprotein B-type N-terminal" evidence="9">
    <location>
        <begin position="26"/>
        <end position="97"/>
    </location>
</feature>
<evidence type="ECO:0000256" key="5">
    <source>
        <dbReference type="ARBA" id="ARBA00022729"/>
    </source>
</evidence>
<evidence type="ECO:0000256" key="1">
    <source>
        <dbReference type="ARBA" id="ARBA00002523"/>
    </source>
</evidence>
<gene>
    <name evidence="10" type="ORF">DPX39_090110300</name>
</gene>
<evidence type="ECO:0000256" key="7">
    <source>
        <dbReference type="ARBA" id="ARBA00023180"/>
    </source>
</evidence>
<evidence type="ECO:0000256" key="3">
    <source>
        <dbReference type="ARBA" id="ARBA00022475"/>
    </source>
</evidence>
<keyword evidence="6" id="KW-0472">Membrane</keyword>
<keyword evidence="4" id="KW-0336">GPI-anchor</keyword>
<keyword evidence="7" id="KW-0325">Glycoprotein</keyword>
<protein>
    <submittedName>
        <fullName evidence="10">Trypanosomal VSG domain containing protein</fullName>
    </submittedName>
</protein>
<keyword evidence="3" id="KW-1003">Cell membrane</keyword>
<sequence length="101" mass="11305">MFAKTRSKEEMRQRRNITKIVLASVVILCLTCRGPTVDAAEGDNAAEFVALCSLYNLKKAEEPPKWKEAFDSEDTLLNSIINVNLSAATESWLKNKDNTLD</sequence>
<evidence type="ECO:0000256" key="2">
    <source>
        <dbReference type="ARBA" id="ARBA00004609"/>
    </source>
</evidence>
<keyword evidence="5" id="KW-0732">Signal</keyword>
<keyword evidence="8" id="KW-0449">Lipoprotein</keyword>
<comment type="subcellular location">
    <subcellularLocation>
        <location evidence="2">Cell membrane</location>
        <topology evidence="2">Lipid-anchor</topology>
        <topology evidence="2">GPI-anchor</topology>
    </subcellularLocation>
</comment>
<dbReference type="AlphaFoldDB" id="A0A3L6L0K6"/>
<reference evidence="10 11" key="1">
    <citation type="submission" date="2018-09" db="EMBL/GenBank/DDBJ databases">
        <title>whole genome sequence of T. equiperdum IVM-t1 strain.</title>
        <authorList>
            <person name="Suganuma K."/>
        </authorList>
    </citation>
    <scope>NUCLEOTIDE SEQUENCE [LARGE SCALE GENOMIC DNA]</scope>
    <source>
        <strain evidence="10 11">IVM-t1</strain>
    </source>
</reference>
<dbReference type="GO" id="GO:0005886">
    <property type="term" value="C:plasma membrane"/>
    <property type="evidence" value="ECO:0007669"/>
    <property type="project" value="UniProtKB-SubCell"/>
</dbReference>
<evidence type="ECO:0000313" key="11">
    <source>
        <dbReference type="Proteomes" id="UP000266743"/>
    </source>
</evidence>
<comment type="function">
    <text evidence="1">VSG forms a coat on the surface of the parasite. The trypanosome evades the immune response of the host by expressing a series of antigenically distinct VSGs from an estimated 1000 VSG genes.</text>
</comment>
<proteinExistence type="predicted"/>
<accession>A0A3L6L0K6</accession>
<evidence type="ECO:0000313" key="10">
    <source>
        <dbReference type="EMBL" id="RHW70143.1"/>
    </source>
</evidence>
<evidence type="ECO:0000256" key="8">
    <source>
        <dbReference type="ARBA" id="ARBA00023288"/>
    </source>
</evidence>
<evidence type="ECO:0000256" key="6">
    <source>
        <dbReference type="ARBA" id="ARBA00023136"/>
    </source>
</evidence>
<name>A0A3L6L0K6_9TRYP</name>
<comment type="caution">
    <text evidence="10">The sequence shown here is derived from an EMBL/GenBank/DDBJ whole genome shotgun (WGS) entry which is preliminary data.</text>
</comment>
<dbReference type="Proteomes" id="UP000266743">
    <property type="component" value="Chromosome 9"/>
</dbReference>
<organism evidence="10 11">
    <name type="scientific">Trypanosoma brucei equiperdum</name>
    <dbReference type="NCBI Taxonomy" id="630700"/>
    <lineage>
        <taxon>Eukaryota</taxon>
        <taxon>Discoba</taxon>
        <taxon>Euglenozoa</taxon>
        <taxon>Kinetoplastea</taxon>
        <taxon>Metakinetoplastina</taxon>
        <taxon>Trypanosomatida</taxon>
        <taxon>Trypanosomatidae</taxon>
        <taxon>Trypanosoma</taxon>
    </lineage>
</organism>
<evidence type="ECO:0000259" key="9">
    <source>
        <dbReference type="Pfam" id="PF13206"/>
    </source>
</evidence>
<dbReference type="InterPro" id="IPR025932">
    <property type="entry name" value="Trypano_VSG_B_N_dom"/>
</dbReference>
<dbReference type="GO" id="GO:0098552">
    <property type="term" value="C:side of membrane"/>
    <property type="evidence" value="ECO:0007669"/>
    <property type="project" value="UniProtKB-KW"/>
</dbReference>
<dbReference type="Pfam" id="PF13206">
    <property type="entry name" value="VSG_B"/>
    <property type="match status" value="1"/>
</dbReference>